<dbReference type="AlphaFoldDB" id="A0A381VB95"/>
<name>A0A381VB95_9ZZZZ</name>
<dbReference type="Gene3D" id="3.40.50.920">
    <property type="match status" value="1"/>
</dbReference>
<reference evidence="1" key="1">
    <citation type="submission" date="2018-05" db="EMBL/GenBank/DDBJ databases">
        <authorList>
            <person name="Lanie J.A."/>
            <person name="Ng W.-L."/>
            <person name="Kazmierczak K.M."/>
            <person name="Andrzejewski T.M."/>
            <person name="Davidsen T.M."/>
            <person name="Wayne K.J."/>
            <person name="Tettelin H."/>
            <person name="Glass J.I."/>
            <person name="Rusch D."/>
            <person name="Podicherti R."/>
            <person name="Tsui H.-C.T."/>
            <person name="Winkler M.E."/>
        </authorList>
    </citation>
    <scope>NUCLEOTIDE SEQUENCE</scope>
</reference>
<dbReference type="InterPro" id="IPR009014">
    <property type="entry name" value="Transketo_C/PFOR_II"/>
</dbReference>
<dbReference type="EMBL" id="UINC01008223">
    <property type="protein sequence ID" value="SVA37048.1"/>
    <property type="molecule type" value="Genomic_DNA"/>
</dbReference>
<proteinExistence type="predicted"/>
<protein>
    <submittedName>
        <fullName evidence="1">Uncharacterized protein</fullName>
    </submittedName>
</protein>
<sequence>MEHCFNKLQAPVARLGFSPTPCPTTRPLENKFYSNAVDIIRLVEKILNLKPADLAKEEFYSYENKFKGPF</sequence>
<gene>
    <name evidence="1" type="ORF">METZ01_LOCUS89902</name>
</gene>
<organism evidence="1">
    <name type="scientific">marine metagenome</name>
    <dbReference type="NCBI Taxonomy" id="408172"/>
    <lineage>
        <taxon>unclassified sequences</taxon>
        <taxon>metagenomes</taxon>
        <taxon>ecological metagenomes</taxon>
    </lineage>
</organism>
<accession>A0A381VB95</accession>
<evidence type="ECO:0000313" key="1">
    <source>
        <dbReference type="EMBL" id="SVA37048.1"/>
    </source>
</evidence>